<dbReference type="Proteomes" id="UP000829398">
    <property type="component" value="Chromosome 6"/>
</dbReference>
<name>A0ACB8JZY2_CITSI</name>
<accession>A0ACB8JZY2</accession>
<sequence>MDLSSPSNQSSTSKWNLFLFPITFKRIFVYAITIFILMFVSFYVIFNLTMSSFNAQFLFRFGFLSQILPSNQETPLQVCDYSYGKWVRDESYPLRSYSESCPFLDPGFRCRQNGRKDDEYLKWRWQPHSCDLPRFNATDLLERSRNGRIVYAGDSIGRNQWESLICMLARAVPNQSDIYEEKGKPITKHKGFLSMRFREYNLTVEYYRAPFLVVIGRPPQNSPHKIRTTVRVDELHWFSEKWVGADVLIFNAGHWWNEDKTVKMGCYFQEGGQVNMSMNVMEAFQRSLQTVRSWVIKNLDPERSHTFFRSYSPVHFRNGTWNKGGLCDKEREPETNYSRLEDEPANNQLISKVIKQMKNESRKVQFLNITYLTEFRKDSHPSLHREPGTAADAPQDCSHWCLPGVPDTWNELLYAYLLNMGFKTK</sequence>
<organism evidence="1 2">
    <name type="scientific">Citrus sinensis</name>
    <name type="common">Sweet orange</name>
    <name type="synonym">Citrus aurantium var. sinensis</name>
    <dbReference type="NCBI Taxonomy" id="2711"/>
    <lineage>
        <taxon>Eukaryota</taxon>
        <taxon>Viridiplantae</taxon>
        <taxon>Streptophyta</taxon>
        <taxon>Embryophyta</taxon>
        <taxon>Tracheophyta</taxon>
        <taxon>Spermatophyta</taxon>
        <taxon>Magnoliopsida</taxon>
        <taxon>eudicotyledons</taxon>
        <taxon>Gunneridae</taxon>
        <taxon>Pentapetalae</taxon>
        <taxon>rosids</taxon>
        <taxon>malvids</taxon>
        <taxon>Sapindales</taxon>
        <taxon>Rutaceae</taxon>
        <taxon>Aurantioideae</taxon>
        <taxon>Citrus</taxon>
    </lineage>
</organism>
<proteinExistence type="predicted"/>
<reference evidence="2" key="1">
    <citation type="journal article" date="2023" name="Hortic. Res.">
        <title>A chromosome-level phased genome enabling allele-level studies in sweet orange: a case study on citrus Huanglongbing tolerance.</title>
        <authorList>
            <person name="Wu B."/>
            <person name="Yu Q."/>
            <person name="Deng Z."/>
            <person name="Duan Y."/>
            <person name="Luo F."/>
            <person name="Gmitter F. Jr."/>
        </authorList>
    </citation>
    <scope>NUCLEOTIDE SEQUENCE [LARGE SCALE GENOMIC DNA]</scope>
    <source>
        <strain evidence="2">cv. Valencia</strain>
    </source>
</reference>
<dbReference type="EMBL" id="CM039175">
    <property type="protein sequence ID" value="KAH9738065.1"/>
    <property type="molecule type" value="Genomic_DNA"/>
</dbReference>
<keyword evidence="2" id="KW-1185">Reference proteome</keyword>
<evidence type="ECO:0000313" key="1">
    <source>
        <dbReference type="EMBL" id="KAH9738065.1"/>
    </source>
</evidence>
<gene>
    <name evidence="1" type="ORF">KPL71_018655</name>
</gene>
<comment type="caution">
    <text evidence="1">The sequence shown here is derived from an EMBL/GenBank/DDBJ whole genome shotgun (WGS) entry which is preliminary data.</text>
</comment>
<evidence type="ECO:0000313" key="2">
    <source>
        <dbReference type="Proteomes" id="UP000829398"/>
    </source>
</evidence>
<protein>
    <submittedName>
        <fullName evidence="1">Protein trichome birefringence-like 8</fullName>
    </submittedName>
</protein>